<dbReference type="Gene3D" id="2.60.40.10">
    <property type="entry name" value="Immunoglobulins"/>
    <property type="match status" value="3"/>
</dbReference>
<comment type="caution">
    <text evidence="5">The sequence shown here is derived from an EMBL/GenBank/DDBJ whole genome shotgun (WGS) entry which is preliminary data.</text>
</comment>
<dbReference type="Proteomes" id="UP001160148">
    <property type="component" value="Unassembled WGS sequence"/>
</dbReference>
<keyword evidence="2" id="KW-0245">EGF-like domain</keyword>
<evidence type="ECO:0000256" key="1">
    <source>
        <dbReference type="ARBA" id="ARBA00022737"/>
    </source>
</evidence>
<evidence type="ECO:0000259" key="4">
    <source>
        <dbReference type="PROSITE" id="PS50853"/>
    </source>
</evidence>
<dbReference type="InterPro" id="IPR036116">
    <property type="entry name" value="FN3_sf"/>
</dbReference>
<dbReference type="PANTHER" id="PTHR46708:SF2">
    <property type="entry name" value="FIBRONECTIN TYPE-III DOMAIN-CONTAINING PROTEIN"/>
    <property type="match status" value="1"/>
</dbReference>
<dbReference type="Gene3D" id="2.170.300.10">
    <property type="entry name" value="Tie2 ligand-binding domain superfamily"/>
    <property type="match status" value="1"/>
</dbReference>
<dbReference type="PANTHER" id="PTHR46708">
    <property type="entry name" value="TENASCIN"/>
    <property type="match status" value="1"/>
</dbReference>
<proteinExistence type="predicted"/>
<evidence type="ECO:0000259" key="3">
    <source>
        <dbReference type="PROSITE" id="PS50026"/>
    </source>
</evidence>
<dbReference type="InterPro" id="IPR050991">
    <property type="entry name" value="ECM_Regulatory_Proteins"/>
</dbReference>
<dbReference type="SUPFAM" id="SSF49265">
    <property type="entry name" value="Fibronectin type III"/>
    <property type="match status" value="3"/>
</dbReference>
<protein>
    <submittedName>
        <fullName evidence="5">Uncharacterized protein</fullName>
    </submittedName>
</protein>
<feature type="disulfide bond" evidence="2">
    <location>
        <begin position="287"/>
        <end position="296"/>
    </location>
</feature>
<dbReference type="InterPro" id="IPR000742">
    <property type="entry name" value="EGF"/>
</dbReference>
<dbReference type="Pfam" id="PF00041">
    <property type="entry name" value="fn3"/>
    <property type="match status" value="1"/>
</dbReference>
<sequence>MVSGTFDLMNSVIKIHSRTNAIGMPIQDNANDIHIKSMNIKEIINLGSFQNNSRMSTSYNSNDWYRQSIDLNGDGCNSDNYNRFNNYGTMDSGNQLNKCYYAFAYNFGNHLSDSFTSYYSPVICNIFTFYWTPDNDDQTCLTMTYYTKIYNPSNDISFVITFDVNDEYNNMMISPTKLEKYDGITTLKITNIDFKNNQEYKFSLNLTLPDMYTLQNYQQYFKFGLIRIGQCSSYDEQDVRIISVDHVSGKKPKPFNILGNRIVEPSNYQGSCLNGGYIIKESSKCVCPPGFKGQFCETGCGVNSYGSDCKGVCSIQSNRMCRGMLMCTSYGCTCPVGLTGLSCDEDCTMGTYGANCSQTCSEHCLNNLCDQYTGVCLDGCSVGYILPYCREKYLYCINPPTLRFANYDAIELELDFQENNIKGGDRIIKPKYYQLFYKSFIENTFRSSEIKSISNTNNVTIEVISDLEPDTKYTIGVLLIADDGNFNEQNIVYGQYKTPCMQPQITDYNIQLMSGIQSINITWSTSITNRLECNITKYVLTLMSNKSQDQISDVQEILSNTDSGHILDNLLPGFKYSIKLTPSTSNGTLPSSPIYSITTLMTKNDVQIKNISTKYENGKIKVNWKLVNSHQHYTTVNEPVTSIIKYKLKRILSCSLREVEQNWTSIIIFNRTNYEIFDTVPNSQYSIQVLVDIKDKNNTQQENMFDVLTPASNPKTEPILDPDHPMCITNNSIFVQWKLNPENCSKLNGFLSQFYIELKDKVDDILQITETKNYYISFNELKPNTAYELKVFIKTHFGYNPEHFLLTNFKTKFENLKPVEDLVVYKKSLKNRMVGFRWSYTQDTNVEGFIVSFNENPLINTKNVSIIPPQKCSAWPEYYCHTFYNLSPSNNYTFKIKPKSIDYPEGGQVASISFNSIDGLPDSPMNLKTTEIGNTSIAVQWDIPWIFNGVLKMFIINVEEISSNNMDTCCVSITPTEIPVNEELPAYNYTITDLQPGSTYSIGVLSVSKSLWYSSPSRLSVTLPTI</sequence>
<evidence type="ECO:0000256" key="2">
    <source>
        <dbReference type="PROSITE-ProRule" id="PRU00076"/>
    </source>
</evidence>
<evidence type="ECO:0000313" key="6">
    <source>
        <dbReference type="Proteomes" id="UP001160148"/>
    </source>
</evidence>
<feature type="domain" description="EGF-like" evidence="3">
    <location>
        <begin position="258"/>
        <end position="297"/>
    </location>
</feature>
<keyword evidence="2" id="KW-1015">Disulfide bond</keyword>
<keyword evidence="6" id="KW-1185">Reference proteome</keyword>
<dbReference type="SMART" id="SM00060">
    <property type="entry name" value="FN3"/>
    <property type="match status" value="6"/>
</dbReference>
<feature type="domain" description="Fibronectin type-III" evidence="4">
    <location>
        <begin position="499"/>
        <end position="602"/>
    </location>
</feature>
<evidence type="ECO:0000313" key="5">
    <source>
        <dbReference type="EMBL" id="CAI6353307.1"/>
    </source>
</evidence>
<accession>A0AAV0WC23</accession>
<comment type="caution">
    <text evidence="2">Lacks conserved residue(s) required for the propagation of feature annotation.</text>
</comment>
<dbReference type="InterPro" id="IPR003961">
    <property type="entry name" value="FN3_dom"/>
</dbReference>
<dbReference type="PROSITE" id="PS50026">
    <property type="entry name" value="EGF_3"/>
    <property type="match status" value="1"/>
</dbReference>
<name>A0AAV0WC23_9HEMI</name>
<gene>
    <name evidence="5" type="ORF">MEUPH1_LOCUS9443</name>
</gene>
<organism evidence="5 6">
    <name type="scientific">Macrosiphum euphorbiae</name>
    <name type="common">potato aphid</name>
    <dbReference type="NCBI Taxonomy" id="13131"/>
    <lineage>
        <taxon>Eukaryota</taxon>
        <taxon>Metazoa</taxon>
        <taxon>Ecdysozoa</taxon>
        <taxon>Arthropoda</taxon>
        <taxon>Hexapoda</taxon>
        <taxon>Insecta</taxon>
        <taxon>Pterygota</taxon>
        <taxon>Neoptera</taxon>
        <taxon>Paraneoptera</taxon>
        <taxon>Hemiptera</taxon>
        <taxon>Sternorrhyncha</taxon>
        <taxon>Aphidomorpha</taxon>
        <taxon>Aphidoidea</taxon>
        <taxon>Aphididae</taxon>
        <taxon>Macrosiphini</taxon>
        <taxon>Macrosiphum</taxon>
    </lineage>
</organism>
<feature type="domain" description="Fibronectin type-III" evidence="4">
    <location>
        <begin position="718"/>
        <end position="814"/>
    </location>
</feature>
<dbReference type="AlphaFoldDB" id="A0AAV0WC23"/>
<feature type="domain" description="Fibronectin type-III" evidence="4">
    <location>
        <begin position="923"/>
        <end position="1026"/>
    </location>
</feature>
<dbReference type="PROSITE" id="PS50853">
    <property type="entry name" value="FN3"/>
    <property type="match status" value="3"/>
</dbReference>
<dbReference type="CDD" id="cd00063">
    <property type="entry name" value="FN3"/>
    <property type="match status" value="2"/>
</dbReference>
<keyword evidence="1" id="KW-0677">Repeat</keyword>
<reference evidence="5 6" key="1">
    <citation type="submission" date="2023-01" db="EMBL/GenBank/DDBJ databases">
        <authorList>
            <person name="Whitehead M."/>
        </authorList>
    </citation>
    <scope>NUCLEOTIDE SEQUENCE [LARGE SCALE GENOMIC DNA]</scope>
</reference>
<dbReference type="InterPro" id="IPR013783">
    <property type="entry name" value="Ig-like_fold"/>
</dbReference>
<dbReference type="PROSITE" id="PS00022">
    <property type="entry name" value="EGF_1"/>
    <property type="match status" value="1"/>
</dbReference>
<dbReference type="EMBL" id="CARXXK010000002">
    <property type="protein sequence ID" value="CAI6353307.1"/>
    <property type="molecule type" value="Genomic_DNA"/>
</dbReference>